<protein>
    <recommendedName>
        <fullName evidence="7">THAP-type domain-containing protein</fullName>
    </recommendedName>
</protein>
<dbReference type="PANTHER" id="PTHR47502:SF1">
    <property type="entry name" value="THAP DOMAIN-CONTAINING PROTEIN 7"/>
    <property type="match status" value="1"/>
</dbReference>
<dbReference type="FunCoup" id="A0A669BW07">
    <property type="interactions" value="34"/>
</dbReference>
<dbReference type="Proteomes" id="UP000005207">
    <property type="component" value="Linkage group LG22"/>
</dbReference>
<dbReference type="InterPro" id="IPR006612">
    <property type="entry name" value="THAP_Znf"/>
</dbReference>
<dbReference type="InParanoid" id="A0A669BW07"/>
<feature type="region of interest" description="Disordered" evidence="6">
    <location>
        <begin position="321"/>
        <end position="340"/>
    </location>
</feature>
<gene>
    <name evidence="8" type="primary">thap7</name>
</gene>
<dbReference type="SUPFAM" id="SSF57716">
    <property type="entry name" value="Glucocorticoid receptor-like (DNA-binding domain)"/>
    <property type="match status" value="1"/>
</dbReference>
<keyword evidence="1" id="KW-0479">Metal-binding</keyword>
<accession>A0A669BW07</accession>
<feature type="compositionally biased region" description="Basic and acidic residues" evidence="6">
    <location>
        <begin position="175"/>
        <end position="190"/>
    </location>
</feature>
<dbReference type="InterPro" id="IPR026519">
    <property type="entry name" value="THAP7"/>
</dbReference>
<keyword evidence="2 5" id="KW-0863">Zinc-finger</keyword>
<evidence type="ECO:0000256" key="1">
    <source>
        <dbReference type="ARBA" id="ARBA00022723"/>
    </source>
</evidence>
<proteinExistence type="predicted"/>
<evidence type="ECO:0000256" key="3">
    <source>
        <dbReference type="ARBA" id="ARBA00022833"/>
    </source>
</evidence>
<reference evidence="8" key="2">
    <citation type="submission" date="2025-08" db="UniProtKB">
        <authorList>
            <consortium name="Ensembl"/>
        </authorList>
    </citation>
    <scope>IDENTIFICATION</scope>
</reference>
<dbReference type="Ensembl" id="ENSONIT00000065679.1">
    <property type="protein sequence ID" value="ENSONIP00000039687.1"/>
    <property type="gene ID" value="ENSONIG00000035693.1"/>
</dbReference>
<dbReference type="OMA" id="GHMTENS"/>
<dbReference type="AlphaFoldDB" id="A0A669BW07"/>
<feature type="compositionally biased region" description="Polar residues" evidence="6">
    <location>
        <begin position="194"/>
        <end position="221"/>
    </location>
</feature>
<dbReference type="PANTHER" id="PTHR47502">
    <property type="entry name" value="THAP DOMAIN-CONTAINING PROTEIN 7"/>
    <property type="match status" value="1"/>
</dbReference>
<feature type="region of interest" description="Disordered" evidence="6">
    <location>
        <begin position="169"/>
        <end position="235"/>
    </location>
</feature>
<evidence type="ECO:0000256" key="2">
    <source>
        <dbReference type="ARBA" id="ARBA00022771"/>
    </source>
</evidence>
<evidence type="ECO:0000256" key="4">
    <source>
        <dbReference type="ARBA" id="ARBA00023125"/>
    </source>
</evidence>
<dbReference type="GO" id="GO:0003677">
    <property type="term" value="F:DNA binding"/>
    <property type="evidence" value="ECO:0007669"/>
    <property type="project" value="UniProtKB-UniRule"/>
</dbReference>
<dbReference type="PROSITE" id="PS50950">
    <property type="entry name" value="ZF_THAP"/>
    <property type="match status" value="1"/>
</dbReference>
<feature type="compositionally biased region" description="Basic and acidic residues" evidence="6">
    <location>
        <begin position="324"/>
        <end position="340"/>
    </location>
</feature>
<evidence type="ECO:0000256" key="5">
    <source>
        <dbReference type="PROSITE-ProRule" id="PRU00309"/>
    </source>
</evidence>
<dbReference type="GO" id="GO:0006355">
    <property type="term" value="P:regulation of DNA-templated transcription"/>
    <property type="evidence" value="ECO:0007669"/>
    <property type="project" value="TreeGrafter"/>
</dbReference>
<dbReference type="SMART" id="SM00692">
    <property type="entry name" value="DM3"/>
    <property type="match status" value="1"/>
</dbReference>
<keyword evidence="9" id="KW-1185">Reference proteome</keyword>
<dbReference type="GO" id="GO:0008270">
    <property type="term" value="F:zinc ion binding"/>
    <property type="evidence" value="ECO:0007669"/>
    <property type="project" value="UniProtKB-KW"/>
</dbReference>
<evidence type="ECO:0000256" key="6">
    <source>
        <dbReference type="SAM" id="MobiDB-lite"/>
    </source>
</evidence>
<reference evidence="9" key="1">
    <citation type="submission" date="2012-01" db="EMBL/GenBank/DDBJ databases">
        <title>The Genome Sequence of Oreochromis niloticus (Nile Tilapia).</title>
        <authorList>
            <consortium name="Broad Institute Genome Assembly Team"/>
            <consortium name="Broad Institute Sequencing Platform"/>
            <person name="Di Palma F."/>
            <person name="Johnson J."/>
            <person name="Lander E.S."/>
            <person name="Lindblad-Toh K."/>
        </authorList>
    </citation>
    <scope>NUCLEOTIDE SEQUENCE [LARGE SCALE GENOMIC DNA]</scope>
</reference>
<dbReference type="SMART" id="SM00980">
    <property type="entry name" value="THAP"/>
    <property type="match status" value="1"/>
</dbReference>
<name>A0A669BW07_ORENI</name>
<keyword evidence="4 5" id="KW-0238">DNA-binding</keyword>
<dbReference type="Pfam" id="PF05485">
    <property type="entry name" value="THAP"/>
    <property type="match status" value="1"/>
</dbReference>
<evidence type="ECO:0000313" key="8">
    <source>
        <dbReference type="Ensembl" id="ENSONIP00000039687.1"/>
    </source>
</evidence>
<sequence>LNVQLKCVFCSLTPPSMINSPFLYFFYSLFYFQMPRHCSAGGCKSRDNHETRNAGVTFHKLPKGAARRNLWISNSHRADSWDPQTDFVYFCSKHFPPESFELSGSSGIRRLKEDAVPTLFDFSPAAKHKRAGRQQKEDNIPVSCSVSGYFIVQEKLICHSFLCRKSSHSGAQDGTHQEINQRHTAEEPTVEKSVGSTEETTQDMPGFSQETSGLEQLSQQELGPPPPESRPVSPSRYMRRLPPPPGFYLSKEHSYAQLCPLLWRRRYDQVVDCLEKALRQLHAARRRESRLRSTVLRLRDKRLKHILLLSQNGCKNRGSCIEGGEERRHKGDPDLEENEAKSKDIKLIEDKCVDQMETGCNFLPESSSWSETDKANCLYCGKGQGQSGGHLEHEDSPNTQRNVATSSCDTAENVDHIQIDRQQETTWKDVETSDTSVTSSQVLLQNPGVQHIVSAGVCFLKTNEQSLHYLGSQQKLLLSDKRHGESDVTSQDHHCDLQHQLLWLQDSADGQVILLTVPTDDEPQHFVTMENVAGEEKNVLLSELDLKGVEYLTESSGGMSRVESSPDQYSEQNSVSNGALVEIRDDVRMKLKEHLEGFHLQLSTEFRN</sequence>
<dbReference type="GO" id="GO:0005634">
    <property type="term" value="C:nucleus"/>
    <property type="evidence" value="ECO:0007669"/>
    <property type="project" value="TreeGrafter"/>
</dbReference>
<evidence type="ECO:0000259" key="7">
    <source>
        <dbReference type="PROSITE" id="PS50950"/>
    </source>
</evidence>
<evidence type="ECO:0000313" key="9">
    <source>
        <dbReference type="Proteomes" id="UP000005207"/>
    </source>
</evidence>
<keyword evidence="3" id="KW-0862">Zinc</keyword>
<reference evidence="8" key="3">
    <citation type="submission" date="2025-09" db="UniProtKB">
        <authorList>
            <consortium name="Ensembl"/>
        </authorList>
    </citation>
    <scope>IDENTIFICATION</scope>
</reference>
<dbReference type="GeneTree" id="ENSGT00730000111394"/>
<organism evidence="8 9">
    <name type="scientific">Oreochromis niloticus</name>
    <name type="common">Nile tilapia</name>
    <name type="synonym">Tilapia nilotica</name>
    <dbReference type="NCBI Taxonomy" id="8128"/>
    <lineage>
        <taxon>Eukaryota</taxon>
        <taxon>Metazoa</taxon>
        <taxon>Chordata</taxon>
        <taxon>Craniata</taxon>
        <taxon>Vertebrata</taxon>
        <taxon>Euteleostomi</taxon>
        <taxon>Actinopterygii</taxon>
        <taxon>Neopterygii</taxon>
        <taxon>Teleostei</taxon>
        <taxon>Neoteleostei</taxon>
        <taxon>Acanthomorphata</taxon>
        <taxon>Ovalentaria</taxon>
        <taxon>Cichlomorphae</taxon>
        <taxon>Cichliformes</taxon>
        <taxon>Cichlidae</taxon>
        <taxon>African cichlids</taxon>
        <taxon>Pseudocrenilabrinae</taxon>
        <taxon>Oreochromini</taxon>
        <taxon>Oreochromis</taxon>
    </lineage>
</organism>
<feature type="domain" description="THAP-type" evidence="7">
    <location>
        <begin position="34"/>
        <end position="120"/>
    </location>
</feature>